<dbReference type="Gene3D" id="3.30.420.10">
    <property type="entry name" value="Ribonuclease H-like superfamily/Ribonuclease H"/>
    <property type="match status" value="1"/>
</dbReference>
<evidence type="ECO:0000256" key="1">
    <source>
        <dbReference type="SAM" id="MobiDB-lite"/>
    </source>
</evidence>
<name>U5QG65_GLOK1</name>
<sequence length="201" mass="23153">MTAVQALERLHPDKPMRPGAPEKQEFEYIRHGTLSLIIHREVASGQLVAPFAAPTRAEEDFALSLVLAMGTRPEAVRWHFVVDNLNIHQSELLVRLVAAVEGSSEKLGRKGKSGILKSMASRQAYLSDPKHRVVLHYTPKHASWLNQVEMWLSILARKVLRRSSFRSVEELRERVWAFIEYYNLEWAKPFKWTYQGKPLQV</sequence>
<evidence type="ECO:0000313" key="4">
    <source>
        <dbReference type="EMBL" id="AGY59269.1"/>
    </source>
</evidence>
<dbReference type="KEGG" id="glj:GKIL_1665"/>
<dbReference type="AlphaFoldDB" id="U5QG65"/>
<reference evidence="3 5" key="2">
    <citation type="journal article" date="2013" name="PLoS ONE">
        <title>Cultivation and Complete Genome Sequencing of Gloeobacter kilaueensis sp. nov., from a Lava Cave in Kilauea Caldera, Hawai'i.</title>
        <authorList>
            <person name="Saw J.H."/>
            <person name="Schatz M."/>
            <person name="Brown M.V."/>
            <person name="Kunkel D.D."/>
            <person name="Foster J.S."/>
            <person name="Shick H."/>
            <person name="Christensen S."/>
            <person name="Hou S."/>
            <person name="Wan X."/>
            <person name="Donachie S.P."/>
        </authorList>
    </citation>
    <scope>NUCLEOTIDE SEQUENCE [LARGE SCALE GENOMIC DNA]</scope>
    <source>
        <strain evidence="5">JS</strain>
        <strain evidence="3">JS1</strain>
    </source>
</reference>
<dbReference type="GO" id="GO:0003676">
    <property type="term" value="F:nucleic acid binding"/>
    <property type="evidence" value="ECO:0007669"/>
    <property type="project" value="InterPro"/>
</dbReference>
<proteinExistence type="predicted"/>
<feature type="region of interest" description="Disordered" evidence="1">
    <location>
        <begin position="1"/>
        <end position="21"/>
    </location>
</feature>
<dbReference type="HOGENOM" id="CLU_041125_2_3_3"/>
<evidence type="ECO:0000259" key="2">
    <source>
        <dbReference type="Pfam" id="PF13358"/>
    </source>
</evidence>
<feature type="domain" description="Tc1-like transposase DDE" evidence="2">
    <location>
        <begin position="12"/>
        <end position="172"/>
    </location>
</feature>
<protein>
    <recommendedName>
        <fullName evidence="2">Tc1-like transposase DDE domain-containing protein</fullName>
    </recommendedName>
</protein>
<organism evidence="3 5">
    <name type="scientific">Gloeobacter kilaueensis (strain ATCC BAA-2537 / CCAP 1431/1 / ULC 316 / JS1)</name>
    <dbReference type="NCBI Taxonomy" id="1183438"/>
    <lineage>
        <taxon>Bacteria</taxon>
        <taxon>Bacillati</taxon>
        <taxon>Cyanobacteriota</taxon>
        <taxon>Cyanophyceae</taxon>
        <taxon>Gloeobacterales</taxon>
        <taxon>Gloeobacteraceae</taxon>
        <taxon>Gloeobacter</taxon>
    </lineage>
</organism>
<gene>
    <name evidence="3" type="ORF">GKIL_1665</name>
    <name evidence="4" type="ORF">GKIL_3023</name>
</gene>
<dbReference type="EMBL" id="CP003587">
    <property type="protein sequence ID" value="AGY59269.1"/>
    <property type="molecule type" value="Genomic_DNA"/>
</dbReference>
<dbReference type="STRING" id="1183438.GKIL_1665"/>
<accession>U5QG65</accession>
<reference evidence="3" key="1">
    <citation type="submission" date="2012-05" db="EMBL/GenBank/DDBJ databases">
        <authorList>
            <person name="Saw J.H.W."/>
            <person name="Foster J."/>
            <person name="Brown M.V."/>
            <person name="Schatz M.C."/>
            <person name="Hou S."/>
            <person name="Alam M."/>
            <person name="Donachie S.P."/>
        </authorList>
    </citation>
    <scope>NUCLEOTIDE SEQUENCE</scope>
    <source>
        <strain evidence="3">JS1</strain>
    </source>
</reference>
<dbReference type="Proteomes" id="UP000017396">
    <property type="component" value="Chromosome"/>
</dbReference>
<dbReference type="InterPro" id="IPR038717">
    <property type="entry name" value="Tc1-like_DDE_dom"/>
</dbReference>
<dbReference type="eggNOG" id="COG3335">
    <property type="taxonomic scope" value="Bacteria"/>
</dbReference>
<keyword evidence="5" id="KW-1185">Reference proteome</keyword>
<dbReference type="EMBL" id="CP003587">
    <property type="protein sequence ID" value="AGY57911.1"/>
    <property type="molecule type" value="Genomic_DNA"/>
</dbReference>
<evidence type="ECO:0000313" key="3">
    <source>
        <dbReference type="EMBL" id="AGY57911.1"/>
    </source>
</evidence>
<evidence type="ECO:0000313" key="5">
    <source>
        <dbReference type="Proteomes" id="UP000017396"/>
    </source>
</evidence>
<dbReference type="InterPro" id="IPR036397">
    <property type="entry name" value="RNaseH_sf"/>
</dbReference>
<feature type="compositionally biased region" description="Basic and acidic residues" evidence="1">
    <location>
        <begin position="8"/>
        <end position="21"/>
    </location>
</feature>
<dbReference type="Pfam" id="PF13358">
    <property type="entry name" value="DDE_3"/>
    <property type="match status" value="1"/>
</dbReference>
<dbReference type="KEGG" id="glj:GKIL_3023"/>